<keyword evidence="3" id="KW-0997">Cell inner membrane</keyword>
<evidence type="ECO:0000313" key="10">
    <source>
        <dbReference type="Proteomes" id="UP000663720"/>
    </source>
</evidence>
<evidence type="ECO:0000256" key="2">
    <source>
        <dbReference type="ARBA" id="ARBA00022475"/>
    </source>
</evidence>
<name>A0A975GGB9_9BACT</name>
<feature type="transmembrane region" description="Helical" evidence="7">
    <location>
        <begin position="7"/>
        <end position="24"/>
    </location>
</feature>
<evidence type="ECO:0000256" key="7">
    <source>
        <dbReference type="SAM" id="Phobius"/>
    </source>
</evidence>
<feature type="transmembrane region" description="Helical" evidence="7">
    <location>
        <begin position="320"/>
        <end position="350"/>
    </location>
</feature>
<dbReference type="AlphaFoldDB" id="A0A975GGB9"/>
<evidence type="ECO:0000256" key="6">
    <source>
        <dbReference type="ARBA" id="ARBA00023136"/>
    </source>
</evidence>
<feature type="domain" description="TRAP C4-dicarboxylate transport system permease DctM subunit" evidence="8">
    <location>
        <begin position="11"/>
        <end position="423"/>
    </location>
</feature>
<feature type="transmembrane region" description="Helical" evidence="7">
    <location>
        <begin position="278"/>
        <end position="300"/>
    </location>
</feature>
<evidence type="ECO:0000256" key="3">
    <source>
        <dbReference type="ARBA" id="ARBA00022519"/>
    </source>
</evidence>
<feature type="transmembrane region" description="Helical" evidence="7">
    <location>
        <begin position="180"/>
        <end position="201"/>
    </location>
</feature>
<dbReference type="InterPro" id="IPR010656">
    <property type="entry name" value="DctM"/>
</dbReference>
<dbReference type="NCBIfam" id="TIGR00786">
    <property type="entry name" value="dctM"/>
    <property type="match status" value="1"/>
</dbReference>
<dbReference type="PIRSF" id="PIRSF006066">
    <property type="entry name" value="HI0050"/>
    <property type="match status" value="1"/>
</dbReference>
<reference evidence="9" key="1">
    <citation type="journal article" date="2021" name="Microb. Physiol.">
        <title>Proteogenomic Insights into the Physiology of Marine, Sulfate-Reducing, Filamentous Desulfonema limicola and Desulfonema magnum.</title>
        <authorList>
            <person name="Schnaars V."/>
            <person name="Wohlbrand L."/>
            <person name="Scheve S."/>
            <person name="Hinrichs C."/>
            <person name="Reinhardt R."/>
            <person name="Rabus R."/>
        </authorList>
    </citation>
    <scope>NUCLEOTIDE SEQUENCE</scope>
    <source>
        <strain evidence="9">5ac10</strain>
    </source>
</reference>
<evidence type="ECO:0000256" key="5">
    <source>
        <dbReference type="ARBA" id="ARBA00022989"/>
    </source>
</evidence>
<evidence type="ECO:0000313" key="9">
    <source>
        <dbReference type="EMBL" id="QTA80099.1"/>
    </source>
</evidence>
<dbReference type="Proteomes" id="UP000663720">
    <property type="component" value="Chromosome"/>
</dbReference>
<organism evidence="9 10">
    <name type="scientific">Desulfonema limicola</name>
    <dbReference type="NCBI Taxonomy" id="45656"/>
    <lineage>
        <taxon>Bacteria</taxon>
        <taxon>Pseudomonadati</taxon>
        <taxon>Thermodesulfobacteriota</taxon>
        <taxon>Desulfobacteria</taxon>
        <taxon>Desulfobacterales</taxon>
        <taxon>Desulfococcaceae</taxon>
        <taxon>Desulfonema</taxon>
    </lineage>
</organism>
<feature type="transmembrane region" description="Helical" evidence="7">
    <location>
        <begin position="30"/>
        <end position="49"/>
    </location>
</feature>
<dbReference type="Pfam" id="PF06808">
    <property type="entry name" value="DctM"/>
    <property type="match status" value="1"/>
</dbReference>
<keyword evidence="10" id="KW-1185">Reference proteome</keyword>
<feature type="transmembrane region" description="Helical" evidence="7">
    <location>
        <begin position="61"/>
        <end position="80"/>
    </location>
</feature>
<dbReference type="KEGG" id="dli:dnl_23860"/>
<comment type="subcellular location">
    <subcellularLocation>
        <location evidence="1">Cell inner membrane</location>
        <topology evidence="1">Multi-pass membrane protein</topology>
    </subcellularLocation>
</comment>
<evidence type="ECO:0000256" key="1">
    <source>
        <dbReference type="ARBA" id="ARBA00004429"/>
    </source>
</evidence>
<keyword evidence="2" id="KW-1003">Cell membrane</keyword>
<accession>A0A975GGB9</accession>
<keyword evidence="4 7" id="KW-0812">Transmembrane</keyword>
<protein>
    <submittedName>
        <fullName evidence="9">C4-dicarboxylate TRAP transporter large permease protein</fullName>
    </submittedName>
</protein>
<evidence type="ECO:0000259" key="8">
    <source>
        <dbReference type="Pfam" id="PF06808"/>
    </source>
</evidence>
<sequence>MSANMAGLIGIMILLVFILARMNIGISMGLVGFLGFAYVAGFTPALGVLKTVPYTTFSEHGLSVIPLFLLMGAFAFHSGMSEDLFDAVYKWLGHFRGGVAMATIVACACFAAISGSSLATAATLGAIALPEMKKYKYDDGLATGAVAAGGSVGILIPPSVILIIYGIITEQSIGKLFLAGFIPGIMEAVFYIFTIGYLTYFKPEHGPRGPKTTFKEKLKSLKKAWEVFFLFFLVIGGIYKGIFTPTEAAGVGAFGTFFFSLVKGKMTWKNLKESLSSTVETTGMLFLVILGAMIFGYFLSVTRLPMEFASTVAGLPVNRYVVLGFILLIVLFLGCVMDSMAIVLLTIPVFYPLILKLNFDPIWFGILVVRVTEMGLITPPVGLNVFIIKGISGVPIGTIFRGVIPHLIADFIQVLVLIMFPQIVLWLPSLMD</sequence>
<feature type="transmembrane region" description="Helical" evidence="7">
    <location>
        <begin position="141"/>
        <end position="168"/>
    </location>
</feature>
<dbReference type="RefSeq" id="WP_207691774.1">
    <property type="nucleotide sequence ID" value="NZ_CP061799.1"/>
</dbReference>
<keyword evidence="6 7" id="KW-0472">Membrane</keyword>
<keyword evidence="5 7" id="KW-1133">Transmembrane helix</keyword>
<dbReference type="InterPro" id="IPR004681">
    <property type="entry name" value="TRAP_DctM"/>
</dbReference>
<gene>
    <name evidence="9" type="primary">dctM3</name>
    <name evidence="9" type="ORF">dnl_23860</name>
</gene>
<feature type="transmembrane region" description="Helical" evidence="7">
    <location>
        <begin position="224"/>
        <end position="242"/>
    </location>
</feature>
<feature type="transmembrane region" description="Helical" evidence="7">
    <location>
        <begin position="407"/>
        <end position="427"/>
    </location>
</feature>
<dbReference type="EMBL" id="CP061799">
    <property type="protein sequence ID" value="QTA80099.1"/>
    <property type="molecule type" value="Genomic_DNA"/>
</dbReference>
<dbReference type="PANTHER" id="PTHR33362">
    <property type="entry name" value="SIALIC ACID TRAP TRANSPORTER PERMEASE PROTEIN SIAT-RELATED"/>
    <property type="match status" value="1"/>
</dbReference>
<proteinExistence type="predicted"/>
<dbReference type="GO" id="GO:0005886">
    <property type="term" value="C:plasma membrane"/>
    <property type="evidence" value="ECO:0007669"/>
    <property type="project" value="UniProtKB-SubCell"/>
</dbReference>
<evidence type="ECO:0000256" key="4">
    <source>
        <dbReference type="ARBA" id="ARBA00022692"/>
    </source>
</evidence>
<feature type="transmembrane region" description="Helical" evidence="7">
    <location>
        <begin position="100"/>
        <end position="129"/>
    </location>
</feature>
<dbReference type="PANTHER" id="PTHR33362:SF5">
    <property type="entry name" value="C4-DICARBOXYLATE TRAP TRANSPORTER LARGE PERMEASE PROTEIN DCTM"/>
    <property type="match status" value="1"/>
</dbReference>
<dbReference type="GO" id="GO:0022857">
    <property type="term" value="F:transmembrane transporter activity"/>
    <property type="evidence" value="ECO:0007669"/>
    <property type="project" value="TreeGrafter"/>
</dbReference>